<dbReference type="RefSeq" id="WP_076003744.1">
    <property type="nucleotide sequence ID" value="NZ_CP018258.1"/>
</dbReference>
<dbReference type="EMBL" id="CP018258">
    <property type="protein sequence ID" value="APV44007.1"/>
    <property type="molecule type" value="Genomic_DNA"/>
</dbReference>
<keyword evidence="2" id="KW-1185">Reference proteome</keyword>
<dbReference type="Proteomes" id="UP000185934">
    <property type="component" value="Chromosome"/>
</dbReference>
<protein>
    <submittedName>
        <fullName evidence="1">Uncharacterized protein</fullName>
    </submittedName>
</protein>
<organism evidence="1 2">
    <name type="scientific">Dehalogenimonas formicexedens</name>
    <dbReference type="NCBI Taxonomy" id="1839801"/>
    <lineage>
        <taxon>Bacteria</taxon>
        <taxon>Bacillati</taxon>
        <taxon>Chloroflexota</taxon>
        <taxon>Dehalococcoidia</taxon>
        <taxon>Dehalococcoidales</taxon>
        <taxon>Dehalococcoidaceae</taxon>
        <taxon>Dehalogenimonas</taxon>
    </lineage>
</organism>
<sequence>MNLGKVIDTVHGASSPAIPAEIGFRYTSGTYARCPVCGGEGFITRQEYGPEAIFRCSSCFHQFEPAGKTILWV</sequence>
<gene>
    <name evidence="1" type="ORF">Dform_00652</name>
</gene>
<name>A0A1P8F693_9CHLR</name>
<evidence type="ECO:0000313" key="1">
    <source>
        <dbReference type="EMBL" id="APV44007.1"/>
    </source>
</evidence>
<dbReference type="AlphaFoldDB" id="A0A1P8F693"/>
<dbReference type="STRING" id="1839801.Dform_00652"/>
<dbReference type="KEGG" id="dfo:Dform_00652"/>
<proteinExistence type="predicted"/>
<accession>A0A1P8F693</accession>
<dbReference type="OrthoDB" id="6230307at2"/>
<evidence type="ECO:0000313" key="2">
    <source>
        <dbReference type="Proteomes" id="UP000185934"/>
    </source>
</evidence>
<reference evidence="2" key="1">
    <citation type="submission" date="2016-11" db="EMBL/GenBank/DDBJ databases">
        <title>Dehalogenimonas formicexedens sp. nov., a chlorinated alkane respiring bacterium isolated from contaminated groundwater.</title>
        <authorList>
            <person name="Key T.A."/>
            <person name="Bowman K.S."/>
            <person name="Lee I."/>
            <person name="Chun J."/>
            <person name="Albuquerque L."/>
            <person name="da Costa M.S."/>
            <person name="Rainey F.A."/>
            <person name="Moe W.M."/>
        </authorList>
    </citation>
    <scope>NUCLEOTIDE SEQUENCE [LARGE SCALE GENOMIC DNA]</scope>
    <source>
        <strain evidence="2">NSZ-14</strain>
    </source>
</reference>